<keyword evidence="1" id="KW-0812">Transmembrane</keyword>
<reference evidence="2" key="2">
    <citation type="submission" date="2025-09" db="UniProtKB">
        <authorList>
            <consortium name="Ensembl"/>
        </authorList>
    </citation>
    <scope>IDENTIFICATION</scope>
</reference>
<sequence length="66" mass="8187">MKRLMNYWDFIKIRKKKEICIMFNFMYKYSCLSIYAEAWLWYWGKCVPYEKISKRFVSFSLGCGKD</sequence>
<evidence type="ECO:0000256" key="1">
    <source>
        <dbReference type="SAM" id="Phobius"/>
    </source>
</evidence>
<accession>A0A8C0QWG7</accession>
<evidence type="ECO:0000313" key="3">
    <source>
        <dbReference type="Proteomes" id="UP000694391"/>
    </source>
</evidence>
<feature type="transmembrane region" description="Helical" evidence="1">
    <location>
        <begin position="21"/>
        <end position="43"/>
    </location>
</feature>
<name>A0A8C0QWG7_CANLU</name>
<dbReference type="Proteomes" id="UP000694391">
    <property type="component" value="Unplaced"/>
</dbReference>
<organism evidence="2 3">
    <name type="scientific">Canis lupus dingo</name>
    <name type="common">dingo</name>
    <dbReference type="NCBI Taxonomy" id="286419"/>
    <lineage>
        <taxon>Eukaryota</taxon>
        <taxon>Metazoa</taxon>
        <taxon>Chordata</taxon>
        <taxon>Craniata</taxon>
        <taxon>Vertebrata</taxon>
        <taxon>Euteleostomi</taxon>
        <taxon>Mammalia</taxon>
        <taxon>Eutheria</taxon>
        <taxon>Laurasiatheria</taxon>
        <taxon>Carnivora</taxon>
        <taxon>Caniformia</taxon>
        <taxon>Canidae</taxon>
        <taxon>Canis</taxon>
    </lineage>
</organism>
<keyword evidence="1" id="KW-0472">Membrane</keyword>
<evidence type="ECO:0000313" key="2">
    <source>
        <dbReference type="Ensembl" id="ENSCAFP00020008397.1"/>
    </source>
</evidence>
<dbReference type="AlphaFoldDB" id="A0A8C0QWG7"/>
<dbReference type="GeneTree" id="ENSGT00950000185466"/>
<keyword evidence="3" id="KW-1185">Reference proteome</keyword>
<proteinExistence type="predicted"/>
<protein>
    <submittedName>
        <fullName evidence="2">Uncharacterized protein</fullName>
    </submittedName>
</protein>
<dbReference type="Ensembl" id="ENSCAFT00020009763.1">
    <property type="protein sequence ID" value="ENSCAFP00020008397.1"/>
    <property type="gene ID" value="ENSCAFG00020006820.1"/>
</dbReference>
<keyword evidence="1" id="KW-1133">Transmembrane helix</keyword>
<reference evidence="2" key="1">
    <citation type="submission" date="2025-08" db="UniProtKB">
        <authorList>
            <consortium name="Ensembl"/>
        </authorList>
    </citation>
    <scope>IDENTIFICATION</scope>
</reference>